<comment type="subcellular location">
    <subcellularLocation>
        <location evidence="16">Cell membrane</location>
    </subcellularLocation>
    <subcellularLocation>
        <location evidence="1">Endomembrane system</location>
        <topology evidence="1">Multi-pass membrane protein</topology>
    </subcellularLocation>
</comment>
<protein>
    <submittedName>
        <fullName evidence="19">Heavy-metal transporting P-type ATPase</fullName>
    </submittedName>
</protein>
<accession>A0ABN0HNZ4</accession>
<dbReference type="Pfam" id="PF00403">
    <property type="entry name" value="HMA"/>
    <property type="match status" value="2"/>
</dbReference>
<dbReference type="PROSITE" id="PS51085">
    <property type="entry name" value="2FE2S_FER_2"/>
    <property type="match status" value="1"/>
</dbReference>
<evidence type="ECO:0000256" key="15">
    <source>
        <dbReference type="ARBA" id="ARBA00023136"/>
    </source>
</evidence>
<dbReference type="InterPro" id="IPR036010">
    <property type="entry name" value="2Fe-2S_ferredoxin-like_sf"/>
</dbReference>
<dbReference type="InterPro" id="IPR001041">
    <property type="entry name" value="2Fe-2S_ferredoxin-type"/>
</dbReference>
<feature type="domain" description="HMA" evidence="17">
    <location>
        <begin position="5"/>
        <end position="70"/>
    </location>
</feature>
<feature type="domain" description="HMA" evidence="17">
    <location>
        <begin position="72"/>
        <end position="138"/>
    </location>
</feature>
<dbReference type="InterPro" id="IPR001757">
    <property type="entry name" value="P_typ_ATPase"/>
</dbReference>
<evidence type="ECO:0000256" key="12">
    <source>
        <dbReference type="ARBA" id="ARBA00022989"/>
    </source>
</evidence>
<dbReference type="PANTHER" id="PTHR43520">
    <property type="entry name" value="ATP7, ISOFORM B"/>
    <property type="match status" value="1"/>
</dbReference>
<dbReference type="Pfam" id="PF00111">
    <property type="entry name" value="Fer2"/>
    <property type="match status" value="1"/>
</dbReference>
<keyword evidence="13" id="KW-0186">Copper</keyword>
<dbReference type="Gene3D" id="3.10.20.30">
    <property type="match status" value="1"/>
</dbReference>
<dbReference type="InterPro" id="IPR006122">
    <property type="entry name" value="HMA_Cu_ion-bd"/>
</dbReference>
<proteinExistence type="inferred from homology"/>
<keyword evidence="12 16" id="KW-1133">Transmembrane helix</keyword>
<dbReference type="InterPro" id="IPR017969">
    <property type="entry name" value="Heavy-metal-associated_CS"/>
</dbReference>
<keyword evidence="5 16" id="KW-0479">Metal-binding</keyword>
<dbReference type="Pfam" id="PF00122">
    <property type="entry name" value="E1-E2_ATPase"/>
    <property type="match status" value="1"/>
</dbReference>
<dbReference type="InterPro" id="IPR008250">
    <property type="entry name" value="ATPase_P-typ_transduc_dom_A_sf"/>
</dbReference>
<evidence type="ECO:0000256" key="3">
    <source>
        <dbReference type="ARBA" id="ARBA00022448"/>
    </source>
</evidence>
<evidence type="ECO:0000256" key="7">
    <source>
        <dbReference type="ARBA" id="ARBA00022741"/>
    </source>
</evidence>
<feature type="transmembrane region" description="Helical" evidence="16">
    <location>
        <begin position="201"/>
        <end position="220"/>
    </location>
</feature>
<dbReference type="CDD" id="cd00371">
    <property type="entry name" value="HMA"/>
    <property type="match status" value="2"/>
</dbReference>
<evidence type="ECO:0000256" key="2">
    <source>
        <dbReference type="ARBA" id="ARBA00006024"/>
    </source>
</evidence>
<dbReference type="SUPFAM" id="SSF81665">
    <property type="entry name" value="Calcium ATPase, transmembrane domain M"/>
    <property type="match status" value="1"/>
</dbReference>
<dbReference type="InterPro" id="IPR027256">
    <property type="entry name" value="P-typ_ATPase_IB"/>
</dbReference>
<keyword evidence="4 16" id="KW-0812">Transmembrane</keyword>
<keyword evidence="6" id="KW-0677">Repeat</keyword>
<dbReference type="PANTHER" id="PTHR43520:SF8">
    <property type="entry name" value="P-TYPE CU(+) TRANSPORTER"/>
    <property type="match status" value="1"/>
</dbReference>
<dbReference type="SFLD" id="SFLDS00003">
    <property type="entry name" value="Haloacid_Dehalogenase"/>
    <property type="match status" value="1"/>
</dbReference>
<keyword evidence="3" id="KW-0813">Transport</keyword>
<keyword evidence="15 16" id="KW-0472">Membrane</keyword>
<evidence type="ECO:0000256" key="9">
    <source>
        <dbReference type="ARBA" id="ARBA00022840"/>
    </source>
</evidence>
<dbReference type="Proteomes" id="UP000017668">
    <property type="component" value="Unassembled WGS sequence"/>
</dbReference>
<dbReference type="NCBIfam" id="TIGR01511">
    <property type="entry name" value="ATPase-IB1_Cu"/>
    <property type="match status" value="1"/>
</dbReference>
<dbReference type="Gene3D" id="3.40.50.1000">
    <property type="entry name" value="HAD superfamily/HAD-like"/>
    <property type="match status" value="1"/>
</dbReference>
<dbReference type="InterPro" id="IPR036163">
    <property type="entry name" value="HMA_dom_sf"/>
</dbReference>
<evidence type="ECO:0000256" key="11">
    <source>
        <dbReference type="ARBA" id="ARBA00022967"/>
    </source>
</evidence>
<organism evidence="19 20">
    <name type="scientific">Bradyrhizobium lupini HPC(L)</name>
    <dbReference type="NCBI Taxonomy" id="1229491"/>
    <lineage>
        <taxon>Bacteria</taxon>
        <taxon>Pseudomonadati</taxon>
        <taxon>Pseudomonadota</taxon>
        <taxon>Alphaproteobacteria</taxon>
        <taxon>Hyphomicrobiales</taxon>
        <taxon>Nitrobacteraceae</taxon>
        <taxon>Bradyrhizobium</taxon>
    </lineage>
</organism>
<keyword evidence="7 16" id="KW-0547">Nucleotide-binding</keyword>
<dbReference type="NCBIfam" id="TIGR00003">
    <property type="entry name" value="copper ion binding protein"/>
    <property type="match status" value="2"/>
</dbReference>
<evidence type="ECO:0000313" key="19">
    <source>
        <dbReference type="EMBL" id="EKJ96418.1"/>
    </source>
</evidence>
<dbReference type="PROSITE" id="PS50846">
    <property type="entry name" value="HMA_2"/>
    <property type="match status" value="2"/>
</dbReference>
<feature type="transmembrane region" description="Helical" evidence="16">
    <location>
        <begin position="446"/>
        <end position="469"/>
    </location>
</feature>
<dbReference type="InterPro" id="IPR023298">
    <property type="entry name" value="ATPase_P-typ_TM_dom_sf"/>
</dbReference>
<dbReference type="SFLD" id="SFLDF00027">
    <property type="entry name" value="p-type_atpase"/>
    <property type="match status" value="1"/>
</dbReference>
<dbReference type="PROSITE" id="PS00154">
    <property type="entry name" value="ATPASE_E1_E2"/>
    <property type="match status" value="1"/>
</dbReference>
<reference evidence="19 20" key="1">
    <citation type="journal article" date="2013" name="Genome Announc.">
        <title>Genome Sequence of Rhizobium lupini HPC(L) Isolated from Saline Desert Soil, Kutch (Gujarat).</title>
        <authorList>
            <person name="Agarwal L."/>
            <person name="Purohit H.J."/>
        </authorList>
    </citation>
    <scope>NUCLEOTIDE SEQUENCE [LARGE SCALE GENOMIC DNA]</scope>
    <source>
        <strain evidence="20">HPC(L)</strain>
    </source>
</reference>
<dbReference type="SUPFAM" id="SSF54292">
    <property type="entry name" value="2Fe-2S ferredoxin-like"/>
    <property type="match status" value="1"/>
</dbReference>
<evidence type="ECO:0000313" key="20">
    <source>
        <dbReference type="Proteomes" id="UP000017668"/>
    </source>
</evidence>
<dbReference type="InterPro" id="IPR006058">
    <property type="entry name" value="2Fe2S_fd_BS"/>
</dbReference>
<dbReference type="SUPFAM" id="SSF55008">
    <property type="entry name" value="HMA, heavy metal-associated domain"/>
    <property type="match status" value="2"/>
</dbReference>
<dbReference type="Gene3D" id="2.70.150.10">
    <property type="entry name" value="Calcium-transporting ATPase, cytoplasmic transduction domain A"/>
    <property type="match status" value="1"/>
</dbReference>
<keyword evidence="11" id="KW-1278">Translocase</keyword>
<evidence type="ECO:0000256" key="1">
    <source>
        <dbReference type="ARBA" id="ARBA00004127"/>
    </source>
</evidence>
<dbReference type="NCBIfam" id="TIGR01525">
    <property type="entry name" value="ATPase-IB_hvy"/>
    <property type="match status" value="1"/>
</dbReference>
<feature type="transmembrane region" description="Helical" evidence="16">
    <location>
        <begin position="418"/>
        <end position="440"/>
    </location>
</feature>
<evidence type="ECO:0000256" key="5">
    <source>
        <dbReference type="ARBA" id="ARBA00022723"/>
    </source>
</evidence>
<dbReference type="CDD" id="cd02094">
    <property type="entry name" value="P-type_ATPase_Cu-like"/>
    <property type="match status" value="1"/>
</dbReference>
<comment type="caution">
    <text evidence="19">The sequence shown here is derived from an EMBL/GenBank/DDBJ whole genome shotgun (WGS) entry which is preliminary data.</text>
</comment>
<dbReference type="InterPro" id="IPR059000">
    <property type="entry name" value="ATPase_P-type_domA"/>
</dbReference>
<dbReference type="PRINTS" id="PR00943">
    <property type="entry name" value="CUATPASE"/>
</dbReference>
<dbReference type="Gene3D" id="3.30.70.100">
    <property type="match status" value="2"/>
</dbReference>
<dbReference type="InterPro" id="IPR023299">
    <property type="entry name" value="ATPase_P-typ_cyto_dom_N"/>
</dbReference>
<keyword evidence="9 16" id="KW-0067">ATP-binding</keyword>
<name>A0ABN0HNZ4_RHILU</name>
<dbReference type="NCBIfam" id="TIGR01494">
    <property type="entry name" value="ATPase_P-type"/>
    <property type="match status" value="1"/>
</dbReference>
<dbReference type="SFLD" id="SFLDG00002">
    <property type="entry name" value="C1.7:_P-type_atpase_like"/>
    <property type="match status" value="1"/>
</dbReference>
<evidence type="ECO:0000256" key="6">
    <source>
        <dbReference type="ARBA" id="ARBA00022737"/>
    </source>
</evidence>
<dbReference type="CDD" id="cd00207">
    <property type="entry name" value="fer2"/>
    <property type="match status" value="1"/>
</dbReference>
<sequence length="944" mass="99252">MEIRASHQIAIDGMTCASCVGRVEKAIARVPGVLKASVNLATERADISFSGSPDVPAVIAAVRNAGYGVEEKTIELDIEGMTCASCVGRVEKALKAVSGVSEASVNLATERATIRVAGNAASTATLGEAIRRAGYTAKEIVADRAGEVEQDRRAVELRSLKINLAVAAALTLPVFVLEMGSHLVPAIHDIVMETVGMRENWYLQFVLTTLVLFGPGLRFFKKGIPALLRLAPDMNSLVVLGTAAAWGFSVVATFLPEILPRGTANVYYEAAAVIVTLILLGRFLEARAKGRTSEAIKRLLGLQAKSARVLRDGETVDVPLQDVRAGDVIIVRPGEKVPVDGVILSGSSYVDESMITGEPVPVTKTAGSEVVGGTVNRNGSFTFRATKVGADTLIAQIIRMVEEAQADKLPIQALVDKVTNWFVPAVMLAAAATFLVWFFFGPDPALTFALVNAVAVLIIACPCAMGLATPTSIMVGTGRAAEMGVLFRRGDALQTLRDAEVIAVDKTGTLTLGRPKLVHFTTTEGFGADEVLRLVASLETRSEHPIAEAIVEAAKHGGLALADAEGFEATPGFGVAAVVEGRRVEAGADRFMAKLGYDTAMFAHEADRLGREGQSPLYAAVDGRLAAIIAVADPVKQTTPEAIAALHALGLKVTMITGDNRRTAEAIARRLGIDEVVAEVLPDGKVEAVKRLAAGGRRVAFVGDGINDAPALAAADVGLAIGTGTDVAIESADVVLMSGDLRGVANAIALSKATIRNIGQNLFWAQRRARSRGGRNIVSCQRRVAVTRPCCRRNGTFQRLCPDERAAPEKFPCAAHGQTRGLAARSSGIGGDTMALPRSIHLPQIDRSIAVAEGETVLQAALAAGIAYPNGCRMGRCGACKSRLVSGEVDLLKHTPFSLTEEEKADGLTLACRAIPLSDVVIGWLNGADALSDSDADLLSTPER</sequence>
<feature type="transmembrane region" description="Helical" evidence="16">
    <location>
        <begin position="266"/>
        <end position="284"/>
    </location>
</feature>
<comment type="similarity">
    <text evidence="2 16">Belongs to the cation transport ATPase (P-type) (TC 3.A.3) family. Type IB subfamily.</text>
</comment>
<dbReference type="SUPFAM" id="SSF81653">
    <property type="entry name" value="Calcium ATPase, transduction domain A"/>
    <property type="match status" value="1"/>
</dbReference>
<dbReference type="SUPFAM" id="SSF56784">
    <property type="entry name" value="HAD-like"/>
    <property type="match status" value="1"/>
</dbReference>
<feature type="transmembrane region" description="Helical" evidence="16">
    <location>
        <begin position="162"/>
        <end position="181"/>
    </location>
</feature>
<evidence type="ECO:0000259" key="17">
    <source>
        <dbReference type="PROSITE" id="PS50846"/>
    </source>
</evidence>
<evidence type="ECO:0000256" key="10">
    <source>
        <dbReference type="ARBA" id="ARBA00022842"/>
    </source>
</evidence>
<dbReference type="PRINTS" id="PR00119">
    <property type="entry name" value="CATATPASE"/>
</dbReference>
<dbReference type="InterPro" id="IPR036412">
    <property type="entry name" value="HAD-like_sf"/>
</dbReference>
<dbReference type="PROSITE" id="PS00197">
    <property type="entry name" value="2FE2S_FER_1"/>
    <property type="match status" value="1"/>
</dbReference>
<keyword evidence="10" id="KW-0460">Magnesium</keyword>
<dbReference type="EMBL" id="AMQQ01000011">
    <property type="protein sequence ID" value="EKJ96418.1"/>
    <property type="molecule type" value="Genomic_DNA"/>
</dbReference>
<keyword evidence="8" id="KW-0187">Copper transport</keyword>
<keyword evidence="16" id="KW-1003">Cell membrane</keyword>
<evidence type="ECO:0000256" key="16">
    <source>
        <dbReference type="RuleBase" id="RU362081"/>
    </source>
</evidence>
<evidence type="ECO:0000256" key="4">
    <source>
        <dbReference type="ARBA" id="ARBA00022692"/>
    </source>
</evidence>
<dbReference type="InterPro" id="IPR012675">
    <property type="entry name" value="Beta-grasp_dom_sf"/>
</dbReference>
<evidence type="ECO:0000259" key="18">
    <source>
        <dbReference type="PROSITE" id="PS51085"/>
    </source>
</evidence>
<evidence type="ECO:0000256" key="13">
    <source>
        <dbReference type="ARBA" id="ARBA00023008"/>
    </source>
</evidence>
<feature type="transmembrane region" description="Helical" evidence="16">
    <location>
        <begin position="232"/>
        <end position="254"/>
    </location>
</feature>
<dbReference type="InterPro" id="IPR044492">
    <property type="entry name" value="P_typ_ATPase_HD_dom"/>
</dbReference>
<dbReference type="PROSITE" id="PS01047">
    <property type="entry name" value="HMA_1"/>
    <property type="match status" value="2"/>
</dbReference>
<dbReference type="Gene3D" id="3.40.1110.10">
    <property type="entry name" value="Calcium-transporting ATPase, cytoplasmic domain N"/>
    <property type="match status" value="1"/>
</dbReference>
<feature type="domain" description="2Fe-2S ferredoxin-type" evidence="18">
    <location>
        <begin position="838"/>
        <end position="928"/>
    </location>
</feature>
<dbReference type="InterPro" id="IPR018303">
    <property type="entry name" value="ATPase_P-typ_P_site"/>
</dbReference>
<dbReference type="InterPro" id="IPR023214">
    <property type="entry name" value="HAD_sf"/>
</dbReference>
<gene>
    <name evidence="19" type="ORF">C241_06341</name>
</gene>
<keyword evidence="20" id="KW-1185">Reference proteome</keyword>
<evidence type="ECO:0000256" key="14">
    <source>
        <dbReference type="ARBA" id="ARBA00023065"/>
    </source>
</evidence>
<keyword evidence="14" id="KW-0406">Ion transport</keyword>
<dbReference type="InterPro" id="IPR006121">
    <property type="entry name" value="HMA_dom"/>
</dbReference>
<evidence type="ECO:0000256" key="8">
    <source>
        <dbReference type="ARBA" id="ARBA00022796"/>
    </source>
</evidence>
<dbReference type="Pfam" id="PF00702">
    <property type="entry name" value="Hydrolase"/>
    <property type="match status" value="1"/>
</dbReference>